<accession>A0A915YMK6</accession>
<reference evidence="1" key="1">
    <citation type="submission" date="2022-09" db="EMBL/GenBank/DDBJ databases">
        <title>Aureispira anguillicida sp. nov., isolated from Leptocephalus of Japanese eel Anguilla japonica.</title>
        <authorList>
            <person name="Yuasa K."/>
            <person name="Mekata T."/>
            <person name="Ikunari K."/>
        </authorList>
    </citation>
    <scope>NUCLEOTIDE SEQUENCE</scope>
    <source>
        <strain evidence="1">EL160426</strain>
        <plasmid evidence="1">pAUEb</plasmid>
    </source>
</reference>
<sequence length="289" mass="32733">MILKQFQLIILSNLLLFLLSLNYYPQYSIPSSFKLEQRGNAVKLYKRTDKYGKKEWLQSIDLSAGAKVLLILENKIDGQHHLPDPTFQRKDLSDIWKRVKRQYPGIFSLSSGAFFGWFTETTARLPFPIKINSKIESCGFGDNKYNKMMLILNRKSAVLKPYNSNSTQYNDVSNQLPRSPNVLVGLEPLCNKDGWGSRRVGRTYIAIKDSPLKGSSRGDGIHESILIYHGHCTEKEAYQTLMSCGASKIMMLCGDAMSQLICQDQSYRKTAEKLPQTIAVIEATSFALN</sequence>
<dbReference type="Proteomes" id="UP001060919">
    <property type="component" value="Plasmid pAUEb"/>
</dbReference>
<keyword evidence="2" id="KW-1185">Reference proteome</keyword>
<evidence type="ECO:0000313" key="2">
    <source>
        <dbReference type="Proteomes" id="UP001060919"/>
    </source>
</evidence>
<dbReference type="KEGG" id="aup:AsAng_0064960"/>
<proteinExistence type="predicted"/>
<geneLocation type="plasmid" evidence="1 2">
    <name>pAUEb</name>
</geneLocation>
<keyword evidence="1" id="KW-0614">Plasmid</keyword>
<gene>
    <name evidence="1" type="ORF">AsAng_0064960</name>
</gene>
<evidence type="ECO:0000313" key="1">
    <source>
        <dbReference type="EMBL" id="BDS15712.1"/>
    </source>
</evidence>
<dbReference type="AlphaFoldDB" id="A0A915YMK6"/>
<name>A0A915YMK6_9BACT</name>
<protein>
    <recommendedName>
        <fullName evidence="3">Phosphodiester glycosidase domain-containing protein</fullName>
    </recommendedName>
</protein>
<dbReference type="EMBL" id="AP026869">
    <property type="protein sequence ID" value="BDS15712.1"/>
    <property type="molecule type" value="Genomic_DNA"/>
</dbReference>
<evidence type="ECO:0008006" key="3">
    <source>
        <dbReference type="Google" id="ProtNLM"/>
    </source>
</evidence>
<organism evidence="1 2">
    <name type="scientific">Aureispira anguillae</name>
    <dbReference type="NCBI Taxonomy" id="2864201"/>
    <lineage>
        <taxon>Bacteria</taxon>
        <taxon>Pseudomonadati</taxon>
        <taxon>Bacteroidota</taxon>
        <taxon>Saprospiria</taxon>
        <taxon>Saprospirales</taxon>
        <taxon>Saprospiraceae</taxon>
        <taxon>Aureispira</taxon>
    </lineage>
</organism>